<dbReference type="InterPro" id="IPR015424">
    <property type="entry name" value="PyrdxlP-dep_Trfase"/>
</dbReference>
<dbReference type="InterPro" id="IPR005860">
    <property type="entry name" value="CobD"/>
</dbReference>
<evidence type="ECO:0000256" key="8">
    <source>
        <dbReference type="ARBA" id="ARBA00029996"/>
    </source>
</evidence>
<dbReference type="InterPro" id="IPR015421">
    <property type="entry name" value="PyrdxlP-dep_Trfase_major"/>
</dbReference>
<reference evidence="11 12" key="1">
    <citation type="submission" date="2015-02" db="EMBL/GenBank/DDBJ databases">
        <title>Single-cell genomics of uncultivated deep-branching MTB reveals a conserved set of magnetosome genes.</title>
        <authorList>
            <person name="Kolinko S."/>
            <person name="Richter M."/>
            <person name="Glockner F.O."/>
            <person name="Brachmann A."/>
            <person name="Schuler D."/>
        </authorList>
    </citation>
    <scope>NUCLEOTIDE SEQUENCE [LARGE SCALE GENOMIC DNA]</scope>
    <source>
        <strain evidence="11">TM-1</strain>
    </source>
</reference>
<gene>
    <name evidence="11" type="ORF">MBAV_005484</name>
</gene>
<dbReference type="GO" id="GO:0048472">
    <property type="term" value="F:threonine-phosphate decarboxylase activity"/>
    <property type="evidence" value="ECO:0007669"/>
    <property type="project" value="UniProtKB-EC"/>
</dbReference>
<dbReference type="InterPro" id="IPR015422">
    <property type="entry name" value="PyrdxlP-dep_Trfase_small"/>
</dbReference>
<keyword evidence="12" id="KW-1185">Reference proteome</keyword>
<dbReference type="PROSITE" id="PS00105">
    <property type="entry name" value="AA_TRANSFER_CLASS_1"/>
    <property type="match status" value="1"/>
</dbReference>
<comment type="pathway">
    <text evidence="3">Cofactor biosynthesis; adenosylcobalamin biosynthesis.</text>
</comment>
<dbReference type="EC" id="4.1.1.81" evidence="4"/>
<keyword evidence="7 11" id="KW-0456">Lyase</keyword>
<comment type="caution">
    <text evidence="11">The sequence shown here is derived from an EMBL/GenBank/DDBJ whole genome shotgun (WGS) entry which is preliminary data.</text>
</comment>
<evidence type="ECO:0000313" key="12">
    <source>
        <dbReference type="Proteomes" id="UP000033423"/>
    </source>
</evidence>
<dbReference type="GO" id="GO:0009236">
    <property type="term" value="P:cobalamin biosynthetic process"/>
    <property type="evidence" value="ECO:0007669"/>
    <property type="project" value="UniProtKB-UniPathway"/>
</dbReference>
<comment type="function">
    <text evidence="2">Decarboxylates L-threonine-O-3-phosphate to yield (R)-1-amino-2-propanol O-2-phosphate, the precursor for the linkage between the nucleotide loop and the corrin ring in cobalamin.</text>
</comment>
<organism evidence="11 12">
    <name type="scientific">Candidatus Magnetobacterium bavaricum</name>
    <dbReference type="NCBI Taxonomy" id="29290"/>
    <lineage>
        <taxon>Bacteria</taxon>
        <taxon>Pseudomonadati</taxon>
        <taxon>Nitrospirota</taxon>
        <taxon>Thermodesulfovibrionia</taxon>
        <taxon>Thermodesulfovibrionales</taxon>
        <taxon>Candidatus Magnetobacteriaceae</taxon>
        <taxon>Candidatus Magnetobacterium</taxon>
    </lineage>
</organism>
<name>A0A0F3GKH7_9BACT</name>
<proteinExistence type="predicted"/>
<evidence type="ECO:0000256" key="9">
    <source>
        <dbReference type="ARBA" id="ARBA00048531"/>
    </source>
</evidence>
<comment type="catalytic activity">
    <reaction evidence="9">
        <text>O-phospho-L-threonine + H(+) = (R)-1-aminopropan-2-yl phosphate + CO2</text>
        <dbReference type="Rhea" id="RHEA:11492"/>
        <dbReference type="ChEBI" id="CHEBI:15378"/>
        <dbReference type="ChEBI" id="CHEBI:16526"/>
        <dbReference type="ChEBI" id="CHEBI:58563"/>
        <dbReference type="ChEBI" id="CHEBI:58675"/>
        <dbReference type="EC" id="4.1.1.81"/>
    </reaction>
</comment>
<dbReference type="PANTHER" id="PTHR42885:SF1">
    <property type="entry name" value="THREONINE-PHOSPHATE DECARBOXYLASE"/>
    <property type="match status" value="1"/>
</dbReference>
<sequence>MQHGGDIYGLAGSLKVAERKIVDFSASINPLGISKKVRAEIRTYLKYLPNYPDPQCRRLRRHLSIALGVGADNILCGNGSTELIYLLAKLPDISLRPRRALVLGPTFMEYERALAVSGVSDVRVFQLQESVGFRIDVDALKTAMVGCDLAFLCNPNSPTAQHLTRVEVLDVADCAREQQCLLVVDEAFIDFLPQESVVAEVVNNPWLIVLRSMTKFYGLSGLRLGMAVMDVKYVELLQRYKEPWSVNTLAQRAGVTALNDKAYVKQTFEVLRQEKRYVEGQLTKKGIHFYPSAINFYLLKDDRAAMLYEKLRAKGILLRDCSGYRGLDSRFLRIAVKAHRENTILYKAMSPLP</sequence>
<dbReference type="Proteomes" id="UP000033423">
    <property type="component" value="Unassembled WGS sequence"/>
</dbReference>
<evidence type="ECO:0000256" key="1">
    <source>
        <dbReference type="ARBA" id="ARBA00001933"/>
    </source>
</evidence>
<evidence type="ECO:0000313" key="11">
    <source>
        <dbReference type="EMBL" id="KJU82327.1"/>
    </source>
</evidence>
<evidence type="ECO:0000259" key="10">
    <source>
        <dbReference type="Pfam" id="PF00155"/>
    </source>
</evidence>
<protein>
    <recommendedName>
        <fullName evidence="4">threonine-phosphate decarboxylase</fullName>
        <ecNumber evidence="4">4.1.1.81</ecNumber>
    </recommendedName>
    <alternativeName>
        <fullName evidence="8">L-threonine-O-3-phosphate decarboxylase</fullName>
    </alternativeName>
</protein>
<dbReference type="GO" id="GO:0030170">
    <property type="term" value="F:pyridoxal phosphate binding"/>
    <property type="evidence" value="ECO:0007669"/>
    <property type="project" value="InterPro"/>
</dbReference>
<accession>A0A0F3GKH7</accession>
<dbReference type="PATRIC" id="fig|29290.4.peg.7258"/>
<dbReference type="CDD" id="cd00609">
    <property type="entry name" value="AAT_like"/>
    <property type="match status" value="1"/>
</dbReference>
<dbReference type="PANTHER" id="PTHR42885">
    <property type="entry name" value="HISTIDINOL-PHOSPHATE AMINOTRANSFERASE-RELATED"/>
    <property type="match status" value="1"/>
</dbReference>
<evidence type="ECO:0000256" key="7">
    <source>
        <dbReference type="ARBA" id="ARBA00023239"/>
    </source>
</evidence>
<feature type="domain" description="Aminotransferase class I/classII large" evidence="10">
    <location>
        <begin position="21"/>
        <end position="340"/>
    </location>
</feature>
<dbReference type="Pfam" id="PF00155">
    <property type="entry name" value="Aminotran_1_2"/>
    <property type="match status" value="1"/>
</dbReference>
<dbReference type="EMBL" id="LACI01002360">
    <property type="protein sequence ID" value="KJU82327.1"/>
    <property type="molecule type" value="Genomic_DNA"/>
</dbReference>
<dbReference type="UniPathway" id="UPA00148"/>
<comment type="cofactor">
    <cofactor evidence="1">
        <name>pyridoxal 5'-phosphate</name>
        <dbReference type="ChEBI" id="CHEBI:597326"/>
    </cofactor>
</comment>
<evidence type="ECO:0000256" key="6">
    <source>
        <dbReference type="ARBA" id="ARBA00022898"/>
    </source>
</evidence>
<dbReference type="NCBIfam" id="TIGR01140">
    <property type="entry name" value="L_thr_O3P_dcar"/>
    <property type="match status" value="1"/>
</dbReference>
<dbReference type="InterPro" id="IPR004838">
    <property type="entry name" value="NHTrfase_class1_PyrdxlP-BS"/>
</dbReference>
<evidence type="ECO:0000256" key="3">
    <source>
        <dbReference type="ARBA" id="ARBA00004953"/>
    </source>
</evidence>
<evidence type="ECO:0000256" key="5">
    <source>
        <dbReference type="ARBA" id="ARBA00022573"/>
    </source>
</evidence>
<dbReference type="SUPFAM" id="SSF53383">
    <property type="entry name" value="PLP-dependent transferases"/>
    <property type="match status" value="1"/>
</dbReference>
<dbReference type="Gene3D" id="3.40.640.10">
    <property type="entry name" value="Type I PLP-dependent aspartate aminotransferase-like (Major domain)"/>
    <property type="match status" value="1"/>
</dbReference>
<dbReference type="InterPro" id="IPR004839">
    <property type="entry name" value="Aminotransferase_I/II_large"/>
</dbReference>
<keyword evidence="6" id="KW-0663">Pyridoxal phosphate</keyword>
<dbReference type="AlphaFoldDB" id="A0A0F3GKH7"/>
<evidence type="ECO:0000256" key="2">
    <source>
        <dbReference type="ARBA" id="ARBA00003444"/>
    </source>
</evidence>
<dbReference type="Gene3D" id="3.90.1150.10">
    <property type="entry name" value="Aspartate Aminotransferase, domain 1"/>
    <property type="match status" value="1"/>
</dbReference>
<keyword evidence="5" id="KW-0169">Cobalamin biosynthesis</keyword>
<evidence type="ECO:0000256" key="4">
    <source>
        <dbReference type="ARBA" id="ARBA00012285"/>
    </source>
</evidence>